<keyword evidence="1" id="KW-0472">Membrane</keyword>
<dbReference type="RefSeq" id="XP_033444923.1">
    <property type="nucleotide sequence ID" value="XM_033593785.1"/>
</dbReference>
<sequence>MRFSTTAVLALPALALAEQQIPLFDKLKGYLNQATASVAAVIPSAPSVPSAPVEAAAAKAAAAVQYPLTLENWKEVLTVDPTVSAPATQEWLIFVTGGNSTCYGFCGPAEKAWNASTAIVAAAPSSPKLGYLDCEKENILCNSWSIGAPSLIKFRIPKPLADQSAPVPEYRYKPLNRTSTTTETFKELVLENKIDEIAPYEGPFHPFNGILQQYNLAIPFGYVTWGFSKMPSWLPMILISFFSRTFMSKRMNPGAPAQGAAAPAAAR</sequence>
<evidence type="ECO:0000313" key="4">
    <source>
        <dbReference type="Proteomes" id="UP000800082"/>
    </source>
</evidence>
<protein>
    <submittedName>
        <fullName evidence="3">Uncharacterized protein</fullName>
    </submittedName>
</protein>
<dbReference type="GeneID" id="54351453"/>
<dbReference type="EMBL" id="ML978991">
    <property type="protein sequence ID" value="KAF1924671.1"/>
    <property type="molecule type" value="Genomic_DNA"/>
</dbReference>
<proteinExistence type="predicted"/>
<evidence type="ECO:0000256" key="1">
    <source>
        <dbReference type="SAM" id="Phobius"/>
    </source>
</evidence>
<feature type="chain" id="PRO_5025615255" evidence="2">
    <location>
        <begin position="18"/>
        <end position="267"/>
    </location>
</feature>
<name>A0A6A5R8V9_9PLEO</name>
<feature type="signal peptide" evidence="2">
    <location>
        <begin position="1"/>
        <end position="17"/>
    </location>
</feature>
<evidence type="ECO:0000313" key="3">
    <source>
        <dbReference type="EMBL" id="KAF1924671.1"/>
    </source>
</evidence>
<reference evidence="3" key="1">
    <citation type="journal article" date="2020" name="Stud. Mycol.">
        <title>101 Dothideomycetes genomes: a test case for predicting lifestyles and emergence of pathogens.</title>
        <authorList>
            <person name="Haridas S."/>
            <person name="Albert R."/>
            <person name="Binder M."/>
            <person name="Bloem J."/>
            <person name="Labutti K."/>
            <person name="Salamov A."/>
            <person name="Andreopoulos B."/>
            <person name="Baker S."/>
            <person name="Barry K."/>
            <person name="Bills G."/>
            <person name="Bluhm B."/>
            <person name="Cannon C."/>
            <person name="Castanera R."/>
            <person name="Culley D."/>
            <person name="Daum C."/>
            <person name="Ezra D."/>
            <person name="Gonzalez J."/>
            <person name="Henrissat B."/>
            <person name="Kuo A."/>
            <person name="Liang C."/>
            <person name="Lipzen A."/>
            <person name="Lutzoni F."/>
            <person name="Magnuson J."/>
            <person name="Mondo S."/>
            <person name="Nolan M."/>
            <person name="Ohm R."/>
            <person name="Pangilinan J."/>
            <person name="Park H.-J."/>
            <person name="Ramirez L."/>
            <person name="Alfaro M."/>
            <person name="Sun H."/>
            <person name="Tritt A."/>
            <person name="Yoshinaga Y."/>
            <person name="Zwiers L.-H."/>
            <person name="Turgeon B."/>
            <person name="Goodwin S."/>
            <person name="Spatafora J."/>
            <person name="Crous P."/>
            <person name="Grigoriev I."/>
        </authorList>
    </citation>
    <scope>NUCLEOTIDE SEQUENCE</scope>
    <source>
        <strain evidence="3">CBS 183.55</strain>
    </source>
</reference>
<dbReference type="OrthoDB" id="1733656at2759"/>
<keyword evidence="4" id="KW-1185">Reference proteome</keyword>
<dbReference type="Proteomes" id="UP000800082">
    <property type="component" value="Unassembled WGS sequence"/>
</dbReference>
<dbReference type="AlphaFoldDB" id="A0A6A5R8V9"/>
<accession>A0A6A5R8V9</accession>
<keyword evidence="1" id="KW-0812">Transmembrane</keyword>
<keyword evidence="2" id="KW-0732">Signal</keyword>
<gene>
    <name evidence="3" type="ORF">M421DRAFT_424558</name>
</gene>
<keyword evidence="1" id="KW-1133">Transmembrane helix</keyword>
<feature type="transmembrane region" description="Helical" evidence="1">
    <location>
        <begin position="222"/>
        <end position="242"/>
    </location>
</feature>
<evidence type="ECO:0000256" key="2">
    <source>
        <dbReference type="SAM" id="SignalP"/>
    </source>
</evidence>
<organism evidence="3 4">
    <name type="scientific">Didymella exigua CBS 183.55</name>
    <dbReference type="NCBI Taxonomy" id="1150837"/>
    <lineage>
        <taxon>Eukaryota</taxon>
        <taxon>Fungi</taxon>
        <taxon>Dikarya</taxon>
        <taxon>Ascomycota</taxon>
        <taxon>Pezizomycotina</taxon>
        <taxon>Dothideomycetes</taxon>
        <taxon>Pleosporomycetidae</taxon>
        <taxon>Pleosporales</taxon>
        <taxon>Pleosporineae</taxon>
        <taxon>Didymellaceae</taxon>
        <taxon>Didymella</taxon>
    </lineage>
</organism>